<sequence length="111" mass="13012">MKYQVYDSQLKHQECADQGFIYQTHLQVYIIQIKFSNPFTREIKHLKISQYFITFENINIRLASSVYDYLNVITINKCSVVSEEGARKLSFLEVLIGFIRVLVLLLALLYA</sequence>
<evidence type="ECO:0000313" key="2">
    <source>
        <dbReference type="EMBL" id="TNV70835.1"/>
    </source>
</evidence>
<feature type="transmembrane region" description="Helical" evidence="1">
    <location>
        <begin position="91"/>
        <end position="110"/>
    </location>
</feature>
<reference evidence="2" key="1">
    <citation type="submission" date="2019-06" db="EMBL/GenBank/DDBJ databases">
        <authorList>
            <person name="Zheng W."/>
        </authorList>
    </citation>
    <scope>NUCLEOTIDE SEQUENCE</scope>
    <source>
        <strain evidence="2">QDHG01</strain>
    </source>
</reference>
<name>A0A8J8SU60_HALGN</name>
<keyword evidence="1" id="KW-0472">Membrane</keyword>
<gene>
    <name evidence="2" type="ORF">FGO68_gene12016</name>
</gene>
<dbReference type="Proteomes" id="UP000785679">
    <property type="component" value="Unassembled WGS sequence"/>
</dbReference>
<keyword evidence="1" id="KW-0812">Transmembrane</keyword>
<proteinExistence type="predicted"/>
<comment type="caution">
    <text evidence="2">The sequence shown here is derived from an EMBL/GenBank/DDBJ whole genome shotgun (WGS) entry which is preliminary data.</text>
</comment>
<organism evidence="2 3">
    <name type="scientific">Halteria grandinella</name>
    <dbReference type="NCBI Taxonomy" id="5974"/>
    <lineage>
        <taxon>Eukaryota</taxon>
        <taxon>Sar</taxon>
        <taxon>Alveolata</taxon>
        <taxon>Ciliophora</taxon>
        <taxon>Intramacronucleata</taxon>
        <taxon>Spirotrichea</taxon>
        <taxon>Stichotrichia</taxon>
        <taxon>Sporadotrichida</taxon>
        <taxon>Halteriidae</taxon>
        <taxon>Halteria</taxon>
    </lineage>
</organism>
<evidence type="ECO:0000313" key="3">
    <source>
        <dbReference type="Proteomes" id="UP000785679"/>
    </source>
</evidence>
<protein>
    <recommendedName>
        <fullName evidence="4">Transmembrane protein</fullName>
    </recommendedName>
</protein>
<keyword evidence="1" id="KW-1133">Transmembrane helix</keyword>
<dbReference type="AlphaFoldDB" id="A0A8J8SU60"/>
<evidence type="ECO:0008006" key="4">
    <source>
        <dbReference type="Google" id="ProtNLM"/>
    </source>
</evidence>
<keyword evidence="3" id="KW-1185">Reference proteome</keyword>
<evidence type="ECO:0000256" key="1">
    <source>
        <dbReference type="SAM" id="Phobius"/>
    </source>
</evidence>
<accession>A0A8J8SU60</accession>
<dbReference type="EMBL" id="RRYP01032263">
    <property type="protein sequence ID" value="TNV70835.1"/>
    <property type="molecule type" value="Genomic_DNA"/>
</dbReference>